<dbReference type="NCBIfam" id="TIGR01297">
    <property type="entry name" value="CDF"/>
    <property type="match status" value="1"/>
</dbReference>
<dbReference type="EMBL" id="CAACVG010011201">
    <property type="protein sequence ID" value="VEN57569.1"/>
    <property type="molecule type" value="Genomic_DNA"/>
</dbReference>
<comment type="subcellular location">
    <subcellularLocation>
        <location evidence="1">Membrane</location>
        <topology evidence="1">Multi-pass membrane protein</topology>
    </subcellularLocation>
</comment>
<feature type="transmembrane region" description="Helical" evidence="9">
    <location>
        <begin position="136"/>
        <end position="156"/>
    </location>
</feature>
<dbReference type="PANTHER" id="PTHR45820">
    <property type="entry name" value="FI23527P1"/>
    <property type="match status" value="1"/>
</dbReference>
<dbReference type="Pfam" id="PF16916">
    <property type="entry name" value="ZT_dimer"/>
    <property type="match status" value="1"/>
</dbReference>
<dbReference type="GO" id="GO:0016020">
    <property type="term" value="C:membrane"/>
    <property type="evidence" value="ECO:0007669"/>
    <property type="project" value="UniProtKB-SubCell"/>
</dbReference>
<protein>
    <recommendedName>
        <fullName evidence="14">Cation efflux protein cytoplasmic domain-containing protein</fullName>
    </recommendedName>
</protein>
<comment type="similarity">
    <text evidence="2">Belongs to the cation diffusion facilitator (CDF) transporter (TC 2.A.4) family. SLC30A subfamily.</text>
</comment>
<feature type="transmembrane region" description="Helical" evidence="9">
    <location>
        <begin position="12"/>
        <end position="33"/>
    </location>
</feature>
<evidence type="ECO:0000313" key="13">
    <source>
        <dbReference type="Proteomes" id="UP000410492"/>
    </source>
</evidence>
<feature type="transmembrane region" description="Helical" evidence="9">
    <location>
        <begin position="255"/>
        <end position="273"/>
    </location>
</feature>
<evidence type="ECO:0000256" key="2">
    <source>
        <dbReference type="ARBA" id="ARBA00008873"/>
    </source>
</evidence>
<evidence type="ECO:0000256" key="9">
    <source>
        <dbReference type="SAM" id="Phobius"/>
    </source>
</evidence>
<feature type="region of interest" description="Disordered" evidence="8">
    <location>
        <begin position="575"/>
        <end position="608"/>
    </location>
</feature>
<evidence type="ECO:0008006" key="14">
    <source>
        <dbReference type="Google" id="ProtNLM"/>
    </source>
</evidence>
<feature type="region of interest" description="Disordered" evidence="8">
    <location>
        <begin position="75"/>
        <end position="120"/>
    </location>
</feature>
<keyword evidence="7 9" id="KW-0472">Membrane</keyword>
<keyword evidence="6 9" id="KW-1133">Transmembrane helix</keyword>
<evidence type="ECO:0000256" key="3">
    <source>
        <dbReference type="ARBA" id="ARBA00022448"/>
    </source>
</evidence>
<feature type="transmembrane region" description="Helical" evidence="9">
    <location>
        <begin position="45"/>
        <end position="62"/>
    </location>
</feature>
<proteinExistence type="inferred from homology"/>
<keyword evidence="13" id="KW-1185">Reference proteome</keyword>
<dbReference type="GO" id="GO:0006882">
    <property type="term" value="P:intracellular zinc ion homeostasis"/>
    <property type="evidence" value="ECO:0007669"/>
    <property type="project" value="TreeGrafter"/>
</dbReference>
<feature type="domain" description="Cation efflux protein cytoplasmic" evidence="11">
    <location>
        <begin position="314"/>
        <end position="387"/>
    </location>
</feature>
<name>A0A653DBJ0_CALMS</name>
<organism evidence="12 13">
    <name type="scientific">Callosobruchus maculatus</name>
    <name type="common">Southern cowpea weevil</name>
    <name type="synonym">Pulse bruchid</name>
    <dbReference type="NCBI Taxonomy" id="64391"/>
    <lineage>
        <taxon>Eukaryota</taxon>
        <taxon>Metazoa</taxon>
        <taxon>Ecdysozoa</taxon>
        <taxon>Arthropoda</taxon>
        <taxon>Hexapoda</taxon>
        <taxon>Insecta</taxon>
        <taxon>Pterygota</taxon>
        <taxon>Neoptera</taxon>
        <taxon>Endopterygota</taxon>
        <taxon>Coleoptera</taxon>
        <taxon>Polyphaga</taxon>
        <taxon>Cucujiformia</taxon>
        <taxon>Chrysomeloidea</taxon>
        <taxon>Chrysomelidae</taxon>
        <taxon>Bruchinae</taxon>
        <taxon>Bruchini</taxon>
        <taxon>Callosobruchus</taxon>
    </lineage>
</organism>
<dbReference type="AlphaFoldDB" id="A0A653DBJ0"/>
<evidence type="ECO:0000259" key="11">
    <source>
        <dbReference type="Pfam" id="PF16916"/>
    </source>
</evidence>
<keyword evidence="4 9" id="KW-0812">Transmembrane</keyword>
<evidence type="ECO:0000313" key="12">
    <source>
        <dbReference type="EMBL" id="VEN57569.1"/>
    </source>
</evidence>
<feature type="domain" description="Cation efflux protein transmembrane" evidence="10">
    <location>
        <begin position="120"/>
        <end position="310"/>
    </location>
</feature>
<keyword evidence="5" id="KW-0862">Zinc</keyword>
<dbReference type="PANTHER" id="PTHR45820:SF9">
    <property type="entry name" value="FI23527P1"/>
    <property type="match status" value="1"/>
</dbReference>
<evidence type="ECO:0000256" key="1">
    <source>
        <dbReference type="ARBA" id="ARBA00004141"/>
    </source>
</evidence>
<accession>A0A653DBJ0</accession>
<dbReference type="InterPro" id="IPR027469">
    <property type="entry name" value="Cation_efflux_TMD_sf"/>
</dbReference>
<dbReference type="GO" id="GO:0005385">
    <property type="term" value="F:zinc ion transmembrane transporter activity"/>
    <property type="evidence" value="ECO:0007669"/>
    <property type="project" value="TreeGrafter"/>
</dbReference>
<feature type="compositionally biased region" description="Polar residues" evidence="8">
    <location>
        <begin position="599"/>
        <end position="608"/>
    </location>
</feature>
<dbReference type="Proteomes" id="UP000410492">
    <property type="component" value="Unassembled WGS sequence"/>
</dbReference>
<reference evidence="12 13" key="1">
    <citation type="submission" date="2019-01" db="EMBL/GenBank/DDBJ databases">
        <authorList>
            <person name="Sayadi A."/>
        </authorList>
    </citation>
    <scope>NUCLEOTIDE SEQUENCE [LARGE SCALE GENOMIC DNA]</scope>
</reference>
<dbReference type="GO" id="GO:0010312">
    <property type="term" value="P:detoxification of zinc ion"/>
    <property type="evidence" value="ECO:0007669"/>
    <property type="project" value="TreeGrafter"/>
</dbReference>
<dbReference type="OrthoDB" id="29444at2759"/>
<dbReference type="SUPFAM" id="SSF161111">
    <property type="entry name" value="Cation efflux protein transmembrane domain-like"/>
    <property type="match status" value="1"/>
</dbReference>
<evidence type="ECO:0000256" key="5">
    <source>
        <dbReference type="ARBA" id="ARBA00022833"/>
    </source>
</evidence>
<evidence type="ECO:0000256" key="8">
    <source>
        <dbReference type="SAM" id="MobiDB-lite"/>
    </source>
</evidence>
<feature type="compositionally biased region" description="Low complexity" evidence="8">
    <location>
        <begin position="94"/>
        <end position="106"/>
    </location>
</feature>
<dbReference type="InterPro" id="IPR002524">
    <property type="entry name" value="Cation_efflux"/>
</dbReference>
<keyword evidence="3" id="KW-0813">Transport</keyword>
<evidence type="ECO:0000259" key="10">
    <source>
        <dbReference type="Pfam" id="PF01545"/>
    </source>
</evidence>
<evidence type="ECO:0000256" key="6">
    <source>
        <dbReference type="ARBA" id="ARBA00022989"/>
    </source>
</evidence>
<sequence length="608" mass="68209">MAMKDWFRQMRPIQLYIILGLSTAFFLTELIVGQLTHALVLQMDSYQMLCNILALSGCLITMKYGCTESQDGCPPSGEMKKAQSVQSTVSEELTTPSPTTTPTTATCQDKKKKPKTSVTRANQEKKLKNTFGWARIDIMMMLICCVFLSSFAFSIVVEALQTLVHIDHQDSIHHPFSVMCLGVAGLLLNLICYVLIGGYTFHHASYLRVTAAGDVVLDRVVVAAHGGGRRLSRTRRTHPAIQTDRKLRQGVCETIRDITGCVLVIVCSILVIFADKDIAKFIDPALSLISVATIMTLSYPYMKESCLILLQTMPDSIDIDSLKADLLVHFPDIVNIHDLHVWQLTASKVISTVHIIFQNPKVYNKIMEEVKSFFVEYGITQVTIQPEFFKAHPSTESLNKLIPDCLMACQGEICKESHCCPDIVEKEKEKKPFKTSKEILPESWTPDLRAIRIMSDDATKAYTISSSLSSSLTYEEAKHNEINKSFNEMSKERDIINNRVIANSEARIDAKIDRILSRPERPRSQKIDQREEEMMLNVERLSRSVDNLDGGNIDNHSALPKLQKVCEHMKLKIDSNGKDKTVDGGNIKATEEKTDETKANGTNVTDKQ</sequence>
<dbReference type="Gene3D" id="1.20.1510.10">
    <property type="entry name" value="Cation efflux protein transmembrane domain"/>
    <property type="match status" value="1"/>
</dbReference>
<evidence type="ECO:0000256" key="4">
    <source>
        <dbReference type="ARBA" id="ARBA00022692"/>
    </source>
</evidence>
<feature type="compositionally biased region" description="Basic and acidic residues" evidence="8">
    <location>
        <begin position="589"/>
        <end position="598"/>
    </location>
</feature>
<feature type="transmembrane region" description="Helical" evidence="9">
    <location>
        <begin position="176"/>
        <end position="196"/>
    </location>
</feature>
<gene>
    <name evidence="12" type="ORF">CALMAC_LOCUS16165</name>
</gene>
<dbReference type="Pfam" id="PF01545">
    <property type="entry name" value="Cation_efflux"/>
    <property type="match status" value="1"/>
</dbReference>
<dbReference type="InterPro" id="IPR027470">
    <property type="entry name" value="Cation_efflux_CTD"/>
</dbReference>
<evidence type="ECO:0000256" key="7">
    <source>
        <dbReference type="ARBA" id="ARBA00023136"/>
    </source>
</evidence>
<feature type="compositionally biased region" description="Polar residues" evidence="8">
    <location>
        <begin position="83"/>
        <end position="93"/>
    </location>
</feature>
<dbReference type="InterPro" id="IPR058533">
    <property type="entry name" value="Cation_efflux_TM"/>
</dbReference>